<dbReference type="InterPro" id="IPR009725">
    <property type="entry name" value="3_dmu_93_MTrfase"/>
</dbReference>
<dbReference type="PIRSF" id="PIRSF021700">
    <property type="entry name" value="3_dmu_93_MTrfase"/>
    <property type="match status" value="1"/>
</dbReference>
<dbReference type="AlphaFoldDB" id="A0A5M8R2L0"/>
<evidence type="ECO:0000313" key="3">
    <source>
        <dbReference type="Proteomes" id="UP000323994"/>
    </source>
</evidence>
<keyword evidence="3" id="KW-1185">Reference proteome</keyword>
<reference evidence="2 3" key="1">
    <citation type="submission" date="2019-05" db="EMBL/GenBank/DDBJ databases">
        <authorList>
            <person name="Qu J.-H."/>
        </authorList>
    </citation>
    <scope>NUCLEOTIDE SEQUENCE [LARGE SCALE GENOMIC DNA]</scope>
    <source>
        <strain evidence="2 3">NS28</strain>
    </source>
</reference>
<dbReference type="PANTHER" id="PTHR33990:SF2">
    <property type="entry name" value="PHNB-LIKE DOMAIN-CONTAINING PROTEIN"/>
    <property type="match status" value="1"/>
</dbReference>
<dbReference type="Pfam" id="PF06983">
    <property type="entry name" value="3-dmu-9_3-mt"/>
    <property type="match status" value="1"/>
</dbReference>
<feature type="domain" description="PhnB-like" evidence="1">
    <location>
        <begin position="4"/>
        <end position="106"/>
    </location>
</feature>
<gene>
    <name evidence="2" type="ORF">FEM33_07385</name>
</gene>
<dbReference type="SUPFAM" id="SSF54593">
    <property type="entry name" value="Glyoxalase/Bleomycin resistance protein/Dihydroxybiphenyl dioxygenase"/>
    <property type="match status" value="1"/>
</dbReference>
<accession>A0A5M8R2L0</accession>
<organism evidence="2 3">
    <name type="scientific">Dyadobacter flavalbus</name>
    <dbReference type="NCBI Taxonomy" id="2579942"/>
    <lineage>
        <taxon>Bacteria</taxon>
        <taxon>Pseudomonadati</taxon>
        <taxon>Bacteroidota</taxon>
        <taxon>Cytophagia</taxon>
        <taxon>Cytophagales</taxon>
        <taxon>Spirosomataceae</taxon>
        <taxon>Dyadobacter</taxon>
    </lineage>
</organism>
<dbReference type="InterPro" id="IPR029068">
    <property type="entry name" value="Glyas_Bleomycin-R_OHBP_Dase"/>
</dbReference>
<dbReference type="InterPro" id="IPR028973">
    <property type="entry name" value="PhnB-like"/>
</dbReference>
<name>A0A5M8R2L0_9BACT</name>
<dbReference type="PANTHER" id="PTHR33990">
    <property type="entry name" value="PROTEIN YJDN-RELATED"/>
    <property type="match status" value="1"/>
</dbReference>
<dbReference type="Gene3D" id="3.10.180.10">
    <property type="entry name" value="2,3-Dihydroxybiphenyl 1,2-Dioxygenase, domain 1"/>
    <property type="match status" value="1"/>
</dbReference>
<evidence type="ECO:0000313" key="2">
    <source>
        <dbReference type="EMBL" id="KAA6440412.1"/>
    </source>
</evidence>
<evidence type="ECO:0000259" key="1">
    <source>
        <dbReference type="Pfam" id="PF06983"/>
    </source>
</evidence>
<dbReference type="CDD" id="cd06588">
    <property type="entry name" value="PhnB_like"/>
    <property type="match status" value="1"/>
</dbReference>
<dbReference type="OrthoDB" id="9806473at2"/>
<proteinExistence type="predicted"/>
<protein>
    <submittedName>
        <fullName evidence="2">VOC family protein</fullName>
    </submittedName>
</protein>
<sequence>MNSSIHPCLWFDGNAKAAAEFYCSVFKNSKILHENPVVVTFELNGYKVMGLNGGPKFKFSEAVSFVINCDTQDEIDYYWEKLVADGGREDQCGWLKDKFGFSWQVVPTIISKLMSNPERGQRVMQAILQMKKLDIEKLENA</sequence>
<comment type="caution">
    <text evidence="2">The sequence shown here is derived from an EMBL/GenBank/DDBJ whole genome shotgun (WGS) entry which is preliminary data.</text>
</comment>
<dbReference type="EMBL" id="VBSN01000027">
    <property type="protein sequence ID" value="KAA6440412.1"/>
    <property type="molecule type" value="Genomic_DNA"/>
</dbReference>
<dbReference type="Proteomes" id="UP000323994">
    <property type="component" value="Unassembled WGS sequence"/>
</dbReference>
<dbReference type="RefSeq" id="WP_139011425.1">
    <property type="nucleotide sequence ID" value="NZ_VBSN01000027.1"/>
</dbReference>